<feature type="compositionally biased region" description="Basic and acidic residues" evidence="1">
    <location>
        <begin position="203"/>
        <end position="212"/>
    </location>
</feature>
<sequence>MIVTEPRAGLISDLTMEKEPLVSSEKLNRLSDPSGEEKHAQHSEDQRQDSAKELNDAIVMNGNHPTDEREEEHKVRFGELPKDGKHVSNRRGSILLSKKKGTNSSPRQSVFDRLCNTQTVASIHRRLVSKEIVKRKKRSSSAPPLRSRTTTSNHQASKPKNVNTSAKKATSGQLQKQFKLSRDESFARLAGRQTKAAKIRQKGKQEVKESTRRNTHHRNQVRRVRSTSISRPPVKTSLARWKSEPAVPETFDFDATYDDEVNDVGTNVESVGTVPLEIDFASRNEIFTTNTHKPEDGYHPLDSTKYGLDGCLAAYEAGGMSPKEATSEIIHALFENDLSDEAEWTIKEPLHRELGLPLGEKGYSFFIEATGTYKEGEEDDKEKLSASATGNVVFIFDLYEIHVENYSFTYESGSI</sequence>
<feature type="region of interest" description="Disordered" evidence="1">
    <location>
        <begin position="1"/>
        <end position="109"/>
    </location>
</feature>
<reference evidence="2 3" key="1">
    <citation type="journal article" date="2021" name="Sci. Rep.">
        <title>The genome of the diatom Chaetoceros tenuissimus carries an ancient integrated fragment of an extant virus.</title>
        <authorList>
            <person name="Hongo Y."/>
            <person name="Kimura K."/>
            <person name="Takaki Y."/>
            <person name="Yoshida Y."/>
            <person name="Baba S."/>
            <person name="Kobayashi G."/>
            <person name="Nagasaki K."/>
            <person name="Hano T."/>
            <person name="Tomaru Y."/>
        </authorList>
    </citation>
    <scope>NUCLEOTIDE SEQUENCE [LARGE SCALE GENOMIC DNA]</scope>
    <source>
        <strain evidence="2 3">NIES-3715</strain>
    </source>
</reference>
<keyword evidence="3" id="KW-1185">Reference proteome</keyword>
<protein>
    <submittedName>
        <fullName evidence="2">Uncharacterized protein</fullName>
    </submittedName>
</protein>
<name>A0AAD3HDK5_9STRA</name>
<feature type="compositionally biased region" description="Polar residues" evidence="1">
    <location>
        <begin position="147"/>
        <end position="178"/>
    </location>
</feature>
<gene>
    <name evidence="2" type="ORF">CTEN210_15594</name>
</gene>
<feature type="region of interest" description="Disordered" evidence="1">
    <location>
        <begin position="130"/>
        <end position="241"/>
    </location>
</feature>
<proteinExistence type="predicted"/>
<evidence type="ECO:0000313" key="2">
    <source>
        <dbReference type="EMBL" id="GFH59118.1"/>
    </source>
</evidence>
<feature type="compositionally biased region" description="Basic and acidic residues" evidence="1">
    <location>
        <begin position="35"/>
        <end position="55"/>
    </location>
</feature>
<dbReference type="Proteomes" id="UP001054902">
    <property type="component" value="Unassembled WGS sequence"/>
</dbReference>
<comment type="caution">
    <text evidence="2">The sequence shown here is derived from an EMBL/GenBank/DDBJ whole genome shotgun (WGS) entry which is preliminary data.</text>
</comment>
<feature type="compositionally biased region" description="Basic residues" evidence="1">
    <location>
        <begin position="130"/>
        <end position="139"/>
    </location>
</feature>
<dbReference type="EMBL" id="BLLK01000062">
    <property type="protein sequence ID" value="GFH59118.1"/>
    <property type="molecule type" value="Genomic_DNA"/>
</dbReference>
<accession>A0AAD3HDK5</accession>
<dbReference type="AlphaFoldDB" id="A0AAD3HDK5"/>
<evidence type="ECO:0000256" key="1">
    <source>
        <dbReference type="SAM" id="MobiDB-lite"/>
    </source>
</evidence>
<feature type="compositionally biased region" description="Basic and acidic residues" evidence="1">
    <location>
        <begin position="65"/>
        <end position="86"/>
    </location>
</feature>
<feature type="compositionally biased region" description="Basic residues" evidence="1">
    <location>
        <begin position="213"/>
        <end position="225"/>
    </location>
</feature>
<evidence type="ECO:0000313" key="3">
    <source>
        <dbReference type="Proteomes" id="UP001054902"/>
    </source>
</evidence>
<organism evidence="2 3">
    <name type="scientific">Chaetoceros tenuissimus</name>
    <dbReference type="NCBI Taxonomy" id="426638"/>
    <lineage>
        <taxon>Eukaryota</taxon>
        <taxon>Sar</taxon>
        <taxon>Stramenopiles</taxon>
        <taxon>Ochrophyta</taxon>
        <taxon>Bacillariophyta</taxon>
        <taxon>Coscinodiscophyceae</taxon>
        <taxon>Chaetocerotophycidae</taxon>
        <taxon>Chaetocerotales</taxon>
        <taxon>Chaetocerotaceae</taxon>
        <taxon>Chaetoceros</taxon>
    </lineage>
</organism>